<dbReference type="PROSITE" id="PS00584">
    <property type="entry name" value="PFKB_KINASES_2"/>
    <property type="match status" value="1"/>
</dbReference>
<dbReference type="SUPFAM" id="SSF53613">
    <property type="entry name" value="Ribokinase-like"/>
    <property type="match status" value="1"/>
</dbReference>
<dbReference type="CDD" id="cd01166">
    <property type="entry name" value="KdgK"/>
    <property type="match status" value="1"/>
</dbReference>
<dbReference type="EC" id="2.7.1.45" evidence="8"/>
<dbReference type="PRINTS" id="PR00990">
    <property type="entry name" value="RIBOKINASE"/>
</dbReference>
<dbReference type="Proteomes" id="UP001235840">
    <property type="component" value="Unassembled WGS sequence"/>
</dbReference>
<organism evidence="8 9">
    <name type="scientific">Caldalkalibacillus horti</name>
    <dbReference type="NCBI Taxonomy" id="77523"/>
    <lineage>
        <taxon>Bacteria</taxon>
        <taxon>Bacillati</taxon>
        <taxon>Bacillota</taxon>
        <taxon>Bacilli</taxon>
        <taxon>Bacillales</taxon>
        <taxon>Bacillaceae</taxon>
        <taxon>Caldalkalibacillus</taxon>
    </lineage>
</organism>
<gene>
    <name evidence="8" type="ORF">J2S11_000878</name>
</gene>
<dbReference type="InterPro" id="IPR029056">
    <property type="entry name" value="Ribokinase-like"/>
</dbReference>
<dbReference type="InterPro" id="IPR050306">
    <property type="entry name" value="PfkB_Carbo_kinase"/>
</dbReference>
<evidence type="ECO:0000256" key="5">
    <source>
        <dbReference type="ARBA" id="ARBA00022840"/>
    </source>
</evidence>
<comment type="similarity">
    <text evidence="1 6">Belongs to the carbohydrate kinase PfkB family.</text>
</comment>
<evidence type="ECO:0000313" key="9">
    <source>
        <dbReference type="Proteomes" id="UP001235840"/>
    </source>
</evidence>
<evidence type="ECO:0000256" key="3">
    <source>
        <dbReference type="ARBA" id="ARBA00022741"/>
    </source>
</evidence>
<dbReference type="Pfam" id="PF00294">
    <property type="entry name" value="PfkB"/>
    <property type="match status" value="1"/>
</dbReference>
<feature type="domain" description="Carbohydrate kinase PfkB" evidence="7">
    <location>
        <begin position="2"/>
        <end position="295"/>
    </location>
</feature>
<keyword evidence="5" id="KW-0067">ATP-binding</keyword>
<protein>
    <submittedName>
        <fullName evidence="8">2-dehydro-3-deoxygluconokinase</fullName>
        <ecNumber evidence="8">2.7.1.45</ecNumber>
    </submittedName>
</protein>
<evidence type="ECO:0000256" key="2">
    <source>
        <dbReference type="ARBA" id="ARBA00022679"/>
    </source>
</evidence>
<dbReference type="Gene3D" id="3.40.1190.20">
    <property type="match status" value="1"/>
</dbReference>
<dbReference type="EMBL" id="JAUSTY010000003">
    <property type="protein sequence ID" value="MDQ0164978.1"/>
    <property type="molecule type" value="Genomic_DNA"/>
</dbReference>
<evidence type="ECO:0000259" key="7">
    <source>
        <dbReference type="Pfam" id="PF00294"/>
    </source>
</evidence>
<keyword evidence="2 6" id="KW-0808">Transferase</keyword>
<keyword evidence="4 6" id="KW-0418">Kinase</keyword>
<dbReference type="InterPro" id="IPR002139">
    <property type="entry name" value="Ribo/fructo_kinase"/>
</dbReference>
<name>A0ABT9VVF6_9BACI</name>
<reference evidence="8 9" key="1">
    <citation type="submission" date="2023-07" db="EMBL/GenBank/DDBJ databases">
        <title>Genomic Encyclopedia of Type Strains, Phase IV (KMG-IV): sequencing the most valuable type-strain genomes for metagenomic binning, comparative biology and taxonomic classification.</title>
        <authorList>
            <person name="Goeker M."/>
        </authorList>
    </citation>
    <scope>NUCLEOTIDE SEQUENCE [LARGE SCALE GENOMIC DNA]</scope>
    <source>
        <strain evidence="8 9">DSM 12751</strain>
    </source>
</reference>
<dbReference type="InterPro" id="IPR011611">
    <property type="entry name" value="PfkB_dom"/>
</dbReference>
<evidence type="ECO:0000256" key="1">
    <source>
        <dbReference type="ARBA" id="ARBA00010688"/>
    </source>
</evidence>
<dbReference type="GO" id="GO:0008673">
    <property type="term" value="F:2-dehydro-3-deoxygluconokinase activity"/>
    <property type="evidence" value="ECO:0007669"/>
    <property type="project" value="UniProtKB-EC"/>
</dbReference>
<proteinExistence type="inferred from homology"/>
<evidence type="ECO:0000256" key="6">
    <source>
        <dbReference type="RuleBase" id="RU003704"/>
    </source>
</evidence>
<dbReference type="PANTHER" id="PTHR43085:SF1">
    <property type="entry name" value="PSEUDOURIDINE KINASE-RELATED"/>
    <property type="match status" value="1"/>
</dbReference>
<accession>A0ABT9VVF6</accession>
<evidence type="ECO:0000256" key="4">
    <source>
        <dbReference type="ARBA" id="ARBA00022777"/>
    </source>
</evidence>
<keyword evidence="3" id="KW-0547">Nucleotide-binding</keyword>
<sequence>MDVVTFGETMVVLSPLTTGPLRYVQHFEKTIGGAESNVAIGLVRLGHQVSWISRLGEDEFGIYTRNFIRGEGVDTSAVMFDKRYPTGVFFKERQAAQDPKVYYYRAGSAASQMTPEDIQDHHLKDAKILHLTGITPALSESCRETVLHSIALARKHQVKVVFDPNIRLKLWSKAEAQKTLFEMASLCDVVLPGIDEGELLTGETEPEAIAEALRQNGASVVVVKLGAEGAYFQSIKESGYASGVKVEHIVDTIGAGDGFAAGLLSGFIRGWSLSEAVALGNRVGAFALTVAGDVEGYPYWSQLEQGKENKQIHR</sequence>
<dbReference type="RefSeq" id="WP_307391399.1">
    <property type="nucleotide sequence ID" value="NZ_BAAADK010000010.1"/>
</dbReference>
<comment type="caution">
    <text evidence="8">The sequence shown here is derived from an EMBL/GenBank/DDBJ whole genome shotgun (WGS) entry which is preliminary data.</text>
</comment>
<evidence type="ECO:0000313" key="8">
    <source>
        <dbReference type="EMBL" id="MDQ0164978.1"/>
    </source>
</evidence>
<dbReference type="InterPro" id="IPR002173">
    <property type="entry name" value="Carboh/pur_kinase_PfkB_CS"/>
</dbReference>
<keyword evidence="9" id="KW-1185">Reference proteome</keyword>
<dbReference type="PANTHER" id="PTHR43085">
    <property type="entry name" value="HEXOKINASE FAMILY MEMBER"/>
    <property type="match status" value="1"/>
</dbReference>